<keyword evidence="3 7" id="KW-1133">Transmembrane helix</keyword>
<dbReference type="Gene3D" id="3.30.1490.480">
    <property type="entry name" value="Endolytic murein transglycosylase"/>
    <property type="match status" value="1"/>
</dbReference>
<dbReference type="InterPro" id="IPR003770">
    <property type="entry name" value="MLTG-like"/>
</dbReference>
<comment type="catalytic activity">
    <reaction evidence="7">
        <text>a peptidoglycan chain = a peptidoglycan chain with N-acetyl-1,6-anhydromuramyl-[peptide] at the reducing end + a peptidoglycan chain with N-acetylglucosamine at the non-reducing end.</text>
        <dbReference type="EC" id="4.2.2.29"/>
    </reaction>
</comment>
<evidence type="ECO:0000256" key="8">
    <source>
        <dbReference type="SAM" id="MobiDB-lite"/>
    </source>
</evidence>
<sequence>MTNEDHQQSADDQQPITRREARERERERLARELKAQNTGPLDVSEVAAPAAAPGEPAGEAAAAAPRTRSEEADHDPVAEIFSATIDESSSKRRGRGRRRRGRGWIAMLVALLVLVGGAFWGWQLVGDRILGMFGIYNDDFEGTGNGTEVDFSILEGDTGTTIATRLEEQGVIKEPSAFIREVTSQAEEPQFYPGTYALEEEMSAASALEVLTDDTARIENTVTIPEGTVASDVYTLVESNVGISVDDLQAAAADPQSFGLPDEAESMEGFLFPATYTFEPSVDATTVLQTMVDRTYQSLDAAGVPDDQVWDIIRMASLVEKEARITEDFYKVARVFYNRLDIDMPLQSDATVTYGTGEYDRAATTDDERNDEDNPYNTYVHTGMIPGPISNPGDTAIDAAMNPADGPWLYFVTVNLETGETVFSETYEEHQQAVDQWLAWMEEHPDYG</sequence>
<accession>A0ABY4MX82</accession>
<organism evidence="9">
    <name type="scientific">Gulosibacter sediminis</name>
    <dbReference type="NCBI Taxonomy" id="1729695"/>
    <lineage>
        <taxon>Bacteria</taxon>
        <taxon>Bacillati</taxon>
        <taxon>Actinomycetota</taxon>
        <taxon>Actinomycetes</taxon>
        <taxon>Micrococcales</taxon>
        <taxon>Microbacteriaceae</taxon>
        <taxon>Gulosibacter</taxon>
    </lineage>
</organism>
<comment type="similarity">
    <text evidence="7">Belongs to the transglycosylase MltG family.</text>
</comment>
<dbReference type="HAMAP" id="MF_02065">
    <property type="entry name" value="MltG"/>
    <property type="match status" value="1"/>
</dbReference>
<protein>
    <recommendedName>
        <fullName evidence="7">Endolytic murein transglycosylase</fullName>
        <ecNumber evidence="7">4.2.2.29</ecNumber>
    </recommendedName>
    <alternativeName>
        <fullName evidence="7">Peptidoglycan lytic transglycosylase</fullName>
    </alternativeName>
    <alternativeName>
        <fullName evidence="7">Peptidoglycan polymerization terminase</fullName>
    </alternativeName>
</protein>
<dbReference type="Pfam" id="PF02618">
    <property type="entry name" value="YceG"/>
    <property type="match status" value="1"/>
</dbReference>
<dbReference type="CDD" id="cd08010">
    <property type="entry name" value="MltG_like"/>
    <property type="match status" value="1"/>
</dbReference>
<evidence type="ECO:0000313" key="9">
    <source>
        <dbReference type="EMBL" id="UQN13807.1"/>
    </source>
</evidence>
<feature type="compositionally biased region" description="Low complexity" evidence="8">
    <location>
        <begin position="47"/>
        <end position="65"/>
    </location>
</feature>
<keyword evidence="4 7" id="KW-0472">Membrane</keyword>
<dbReference type="Gene3D" id="3.30.160.60">
    <property type="entry name" value="Classic Zinc Finger"/>
    <property type="match status" value="1"/>
</dbReference>
<dbReference type="PANTHER" id="PTHR30518">
    <property type="entry name" value="ENDOLYTIC MUREIN TRANSGLYCOSYLASE"/>
    <property type="match status" value="1"/>
</dbReference>
<feature type="site" description="Important for catalytic activity" evidence="7">
    <location>
        <position position="322"/>
    </location>
</feature>
<evidence type="ECO:0000256" key="5">
    <source>
        <dbReference type="ARBA" id="ARBA00023239"/>
    </source>
</evidence>
<keyword evidence="2 7" id="KW-0812">Transmembrane</keyword>
<feature type="compositionally biased region" description="Basic and acidic residues" evidence="8">
    <location>
        <begin position="17"/>
        <end position="34"/>
    </location>
</feature>
<keyword evidence="1 7" id="KW-1003">Cell membrane</keyword>
<feature type="region of interest" description="Disordered" evidence="8">
    <location>
        <begin position="1"/>
        <end position="75"/>
    </location>
</feature>
<evidence type="ECO:0000256" key="6">
    <source>
        <dbReference type="ARBA" id="ARBA00023316"/>
    </source>
</evidence>
<keyword evidence="6 7" id="KW-0961">Cell wall biogenesis/degradation</keyword>
<comment type="function">
    <text evidence="7">Functions as a peptidoglycan terminase that cleaves nascent peptidoglycan strands endolytically to terminate their elongation.</text>
</comment>
<name>A0ABY4MX82_9MICO</name>
<gene>
    <name evidence="7 9" type="primary">mltG</name>
    <name evidence="9" type="ORF">M3M28_06860</name>
</gene>
<dbReference type="EC" id="4.2.2.29" evidence="7"/>
<reference evidence="9" key="1">
    <citation type="submission" date="2022-05" db="EMBL/GenBank/DDBJ databases">
        <title>Complete genome sequence of toluene-degrading Gulosibacter sediminis strain ACHW.36C.</title>
        <authorList>
            <person name="Wai A.C."/>
            <person name="Lai G.K."/>
            <person name="Griffin S.D."/>
            <person name="Leung F.C."/>
        </authorList>
    </citation>
    <scope>NUCLEOTIDE SEQUENCE [LARGE SCALE GENOMIC DNA]</scope>
    <source>
        <strain evidence="9">ACHW.36C</strain>
    </source>
</reference>
<comment type="subcellular location">
    <subcellularLocation>
        <location evidence="7">Cell membrane</location>
        <topology evidence="7">Single-pass membrane protein</topology>
    </subcellularLocation>
</comment>
<evidence type="ECO:0000256" key="4">
    <source>
        <dbReference type="ARBA" id="ARBA00023136"/>
    </source>
</evidence>
<keyword evidence="5 7" id="KW-0456">Lyase</keyword>
<feature type="transmembrane region" description="Helical" evidence="7">
    <location>
        <begin position="101"/>
        <end position="122"/>
    </location>
</feature>
<evidence type="ECO:0000256" key="2">
    <source>
        <dbReference type="ARBA" id="ARBA00022692"/>
    </source>
</evidence>
<dbReference type="PANTHER" id="PTHR30518:SF2">
    <property type="entry name" value="ENDOLYTIC MUREIN TRANSGLYCOSYLASE"/>
    <property type="match status" value="1"/>
</dbReference>
<proteinExistence type="inferred from homology"/>
<evidence type="ECO:0000256" key="3">
    <source>
        <dbReference type="ARBA" id="ARBA00022989"/>
    </source>
</evidence>
<dbReference type="NCBIfam" id="TIGR00247">
    <property type="entry name" value="endolytic transglycosylase MltG"/>
    <property type="match status" value="1"/>
</dbReference>
<dbReference type="EMBL" id="CP097160">
    <property type="protein sequence ID" value="UQN13807.1"/>
    <property type="molecule type" value="Genomic_DNA"/>
</dbReference>
<evidence type="ECO:0000256" key="7">
    <source>
        <dbReference type="HAMAP-Rule" id="MF_02065"/>
    </source>
</evidence>
<evidence type="ECO:0000256" key="1">
    <source>
        <dbReference type="ARBA" id="ARBA00022475"/>
    </source>
</evidence>